<keyword evidence="2" id="KW-0012">Acyltransferase</keyword>
<evidence type="ECO:0000259" key="3">
    <source>
        <dbReference type="PROSITE" id="PS51186"/>
    </source>
</evidence>
<dbReference type="EMBL" id="NWBP01000016">
    <property type="protein sequence ID" value="PCC83057.1"/>
    <property type="molecule type" value="Genomic_DNA"/>
</dbReference>
<name>A0A2A4AKI9_9CORY</name>
<proteinExistence type="predicted"/>
<dbReference type="Proteomes" id="UP000218690">
    <property type="component" value="Unassembled WGS sequence"/>
</dbReference>
<dbReference type="Pfam" id="PF00583">
    <property type="entry name" value="Acetyltransf_1"/>
    <property type="match status" value="1"/>
</dbReference>
<dbReference type="SUPFAM" id="SSF55729">
    <property type="entry name" value="Acyl-CoA N-acyltransferases (Nat)"/>
    <property type="match status" value="1"/>
</dbReference>
<evidence type="ECO:0000256" key="1">
    <source>
        <dbReference type="ARBA" id="ARBA00022679"/>
    </source>
</evidence>
<dbReference type="PROSITE" id="PS51186">
    <property type="entry name" value="GNAT"/>
    <property type="match status" value="1"/>
</dbReference>
<accession>A0A2A4AKI9</accession>
<comment type="caution">
    <text evidence="4">The sequence shown here is derived from an EMBL/GenBank/DDBJ whole genome shotgun (WGS) entry which is preliminary data.</text>
</comment>
<dbReference type="AlphaFoldDB" id="A0A2A4AKI9"/>
<sequence length="171" mass="18902">MHVRPAAPADAAAIASIYNAASAATPAANLVTWQESVEDRAEWLEQMEKDSYPVFVAVEDDEIIGWAAYFQFVTPAIYYGTVENSVYVAPSARGKGVGNELMCAVVDDAKDNDYVQTMITYIVDTNEASIGLHKKFHFEETGRMPNIHTKDGVRLGLVHLQRHFDRSSSSM</sequence>
<dbReference type="CDD" id="cd04301">
    <property type="entry name" value="NAT_SF"/>
    <property type="match status" value="1"/>
</dbReference>
<evidence type="ECO:0000313" key="5">
    <source>
        <dbReference type="Proteomes" id="UP000218690"/>
    </source>
</evidence>
<reference evidence="4 5" key="1">
    <citation type="submission" date="2017-09" db="EMBL/GenBank/DDBJ databases">
        <title>Draft Genome Sequence of Corynebacterium accolens AH4003.</title>
        <authorList>
            <person name="Chen Y."/>
            <person name="Oosthuysen W.F."/>
            <person name="Kelley S."/>
            <person name="Horswill A."/>
        </authorList>
    </citation>
    <scope>NUCLEOTIDE SEQUENCE [LARGE SCALE GENOMIC DNA]</scope>
    <source>
        <strain evidence="4 5">AH4003</strain>
    </source>
</reference>
<dbReference type="PANTHER" id="PTHR43072">
    <property type="entry name" value="N-ACETYLTRANSFERASE"/>
    <property type="match status" value="1"/>
</dbReference>
<dbReference type="GO" id="GO:0016747">
    <property type="term" value="F:acyltransferase activity, transferring groups other than amino-acyl groups"/>
    <property type="evidence" value="ECO:0007669"/>
    <property type="project" value="InterPro"/>
</dbReference>
<dbReference type="InterPro" id="IPR016181">
    <property type="entry name" value="Acyl_CoA_acyltransferase"/>
</dbReference>
<dbReference type="Gene3D" id="3.40.630.30">
    <property type="match status" value="1"/>
</dbReference>
<feature type="domain" description="N-acetyltransferase" evidence="3">
    <location>
        <begin position="1"/>
        <end position="160"/>
    </location>
</feature>
<evidence type="ECO:0000256" key="2">
    <source>
        <dbReference type="ARBA" id="ARBA00023315"/>
    </source>
</evidence>
<keyword evidence="1 4" id="KW-0808">Transferase</keyword>
<evidence type="ECO:0000313" key="4">
    <source>
        <dbReference type="EMBL" id="PCC83057.1"/>
    </source>
</evidence>
<protein>
    <submittedName>
        <fullName evidence="4">N-acetyltransferase</fullName>
    </submittedName>
</protein>
<dbReference type="InterPro" id="IPR000182">
    <property type="entry name" value="GNAT_dom"/>
</dbReference>
<gene>
    <name evidence="4" type="ORF">COM45_04460</name>
</gene>
<organism evidence="4 5">
    <name type="scientific">Corynebacterium accolens</name>
    <dbReference type="NCBI Taxonomy" id="38284"/>
    <lineage>
        <taxon>Bacteria</taxon>
        <taxon>Bacillati</taxon>
        <taxon>Actinomycetota</taxon>
        <taxon>Actinomycetes</taxon>
        <taxon>Mycobacteriales</taxon>
        <taxon>Corynebacteriaceae</taxon>
        <taxon>Corynebacterium</taxon>
    </lineage>
</organism>
<dbReference type="PANTHER" id="PTHR43072:SF23">
    <property type="entry name" value="UPF0039 PROTEIN C11D3.02C"/>
    <property type="match status" value="1"/>
</dbReference>